<proteinExistence type="inferred from homology"/>
<organism evidence="4 5">
    <name type="scientific">Callithrix jacchus</name>
    <name type="common">White-tufted-ear marmoset</name>
    <name type="synonym">Simia Jacchus</name>
    <dbReference type="NCBI Taxonomy" id="9483"/>
    <lineage>
        <taxon>Eukaryota</taxon>
        <taxon>Metazoa</taxon>
        <taxon>Chordata</taxon>
        <taxon>Craniata</taxon>
        <taxon>Vertebrata</taxon>
        <taxon>Euteleostomi</taxon>
        <taxon>Mammalia</taxon>
        <taxon>Eutheria</taxon>
        <taxon>Euarchontoglires</taxon>
        <taxon>Primates</taxon>
        <taxon>Haplorrhini</taxon>
        <taxon>Platyrrhini</taxon>
        <taxon>Cebidae</taxon>
        <taxon>Callitrichinae</taxon>
        <taxon>Callithrix</taxon>
        <taxon>Callithrix</taxon>
    </lineage>
</organism>
<dbReference type="AlphaFoldDB" id="F7IBT4"/>
<keyword evidence="5" id="KW-1185">Reference proteome</keyword>
<comment type="similarity">
    <text evidence="1">Belongs to the GAGE family.</text>
</comment>
<reference evidence="4" key="1">
    <citation type="submission" date="2009-03" db="EMBL/GenBank/DDBJ databases">
        <authorList>
            <person name="Warren W."/>
            <person name="Ye L."/>
            <person name="Minx P."/>
            <person name="Worley K."/>
            <person name="Gibbs R."/>
            <person name="Wilson R.K."/>
        </authorList>
    </citation>
    <scope>NUCLEOTIDE SEQUENCE [LARGE SCALE GENOMIC DNA]</scope>
</reference>
<reference evidence="4" key="2">
    <citation type="submission" date="2025-08" db="UniProtKB">
        <authorList>
            <consortium name="Ensembl"/>
        </authorList>
    </citation>
    <scope>IDENTIFICATION</scope>
</reference>
<evidence type="ECO:0000256" key="1">
    <source>
        <dbReference type="ARBA" id="ARBA00007043"/>
    </source>
</evidence>
<dbReference type="Pfam" id="PF05831">
    <property type="entry name" value="GAGE"/>
    <property type="match status" value="2"/>
</dbReference>
<name>F7IBT4_CALJA</name>
<gene>
    <name evidence="4" type="primary">XAGE2</name>
</gene>
<dbReference type="Ensembl" id="ENSCJAT00000002512.5">
    <property type="protein sequence ID" value="ENSCJAP00000002383.4"/>
    <property type="gene ID" value="ENSCJAG00000001349.5"/>
</dbReference>
<dbReference type="PANTHER" id="PTHR14047:SF35">
    <property type="entry name" value="X ANTIGEN FAMILY MEMBER 2"/>
    <property type="match status" value="1"/>
</dbReference>
<evidence type="ECO:0000256" key="2">
    <source>
        <dbReference type="SAM" id="MobiDB-lite"/>
    </source>
</evidence>
<dbReference type="PANTHER" id="PTHR14047">
    <property type="entry name" value="P ANTIGEN FAMILY MEMBER 5-RELATED"/>
    <property type="match status" value="1"/>
</dbReference>
<evidence type="ECO:0000259" key="3">
    <source>
        <dbReference type="SMART" id="SM01379"/>
    </source>
</evidence>
<evidence type="ECO:0000313" key="4">
    <source>
        <dbReference type="Ensembl" id="ENSCJAP00000002383.4"/>
    </source>
</evidence>
<dbReference type="OMA" id="DECGDGH"/>
<feature type="compositionally biased region" description="Basic and acidic residues" evidence="2">
    <location>
        <begin position="36"/>
        <end position="54"/>
    </location>
</feature>
<dbReference type="SMART" id="SM01379">
    <property type="entry name" value="GAGE"/>
    <property type="match status" value="1"/>
</dbReference>
<dbReference type="STRING" id="9483.ENSCJAP00000002383"/>
<reference evidence="4" key="3">
    <citation type="submission" date="2025-09" db="UniProtKB">
        <authorList>
            <consortium name="Ensembl"/>
        </authorList>
    </citation>
    <scope>IDENTIFICATION</scope>
</reference>
<dbReference type="InterPro" id="IPR008625">
    <property type="entry name" value="GAGE_fam"/>
</dbReference>
<feature type="domain" description="GAGE" evidence="3">
    <location>
        <begin position="1"/>
        <end position="107"/>
    </location>
</feature>
<sequence length="140" mass="15432">MSWRGRSTYRPRPRSLQPPELTGTMLEPSVEEPEEEKPPTESRDPTPDQKREDDQGVAEIQVPDLEADLQELCQSKTGGECGDGPDVKGKILPKVEHFKMPEAVPDLEADLNQLSPSKTGDECGDGPDVQGMILPKIRSI</sequence>
<feature type="region of interest" description="Disordered" evidence="2">
    <location>
        <begin position="1"/>
        <end position="56"/>
    </location>
</feature>
<evidence type="ECO:0000313" key="5">
    <source>
        <dbReference type="Proteomes" id="UP000008225"/>
    </source>
</evidence>
<protein>
    <submittedName>
        <fullName evidence="4">X antigen family member 2</fullName>
    </submittedName>
</protein>
<dbReference type="InParanoid" id="F7IBT4"/>
<dbReference type="Proteomes" id="UP000008225">
    <property type="component" value="Chromosome X"/>
</dbReference>
<dbReference type="GeneTree" id="ENSGT00940000153097"/>
<accession>F7IBT4</accession>
<dbReference type="InterPro" id="IPR031320">
    <property type="entry name" value="GAGE"/>
</dbReference>